<evidence type="ECO:0000313" key="2">
    <source>
        <dbReference type="Proteomes" id="UP001285263"/>
    </source>
</evidence>
<reference evidence="1 2" key="1">
    <citation type="submission" date="2023-11" db="EMBL/GenBank/DDBJ databases">
        <title>Paucibacter sp. nov., isolated from fresh soil in Korea.</title>
        <authorList>
            <person name="Le N.T.T."/>
        </authorList>
    </citation>
    <scope>NUCLEOTIDE SEQUENCE [LARGE SCALE GENOMIC DNA]</scope>
    <source>
        <strain evidence="1 2">R3-3</strain>
    </source>
</reference>
<gene>
    <name evidence="1" type="ORF">SNE35_18665</name>
</gene>
<dbReference type="EMBL" id="JAXCLA010000006">
    <property type="protein sequence ID" value="MDY0746543.1"/>
    <property type="molecule type" value="Genomic_DNA"/>
</dbReference>
<protein>
    <submittedName>
        <fullName evidence="1">Uncharacterized protein</fullName>
    </submittedName>
</protein>
<dbReference type="Proteomes" id="UP001285263">
    <property type="component" value="Unassembled WGS sequence"/>
</dbReference>
<keyword evidence="2" id="KW-1185">Reference proteome</keyword>
<sequence>MDDFDDLELRALSAISSHISYIHLLDGVLDQINELLNLYQPPKTGKIRVERWKRTKGDYSVRSPMAVKWIQHRTTRDWRGVVVSTFKVSRSGKSARAFHEHHDRVADYLGALQSVLKLRTEAFTRIETFRRGMLLAERANRPKVLAISAVLQADLDAVPPDLRALQRSANRSLENE</sequence>
<organism evidence="1 2">
    <name type="scientific">Roseateles agri</name>
    <dbReference type="NCBI Taxonomy" id="3098619"/>
    <lineage>
        <taxon>Bacteria</taxon>
        <taxon>Pseudomonadati</taxon>
        <taxon>Pseudomonadota</taxon>
        <taxon>Betaproteobacteria</taxon>
        <taxon>Burkholderiales</taxon>
        <taxon>Sphaerotilaceae</taxon>
        <taxon>Roseateles</taxon>
    </lineage>
</organism>
<proteinExistence type="predicted"/>
<evidence type="ECO:0000313" key="1">
    <source>
        <dbReference type="EMBL" id="MDY0746543.1"/>
    </source>
</evidence>
<comment type="caution">
    <text evidence="1">The sequence shown here is derived from an EMBL/GenBank/DDBJ whole genome shotgun (WGS) entry which is preliminary data.</text>
</comment>
<accession>A0ABU5DJS3</accession>
<dbReference type="RefSeq" id="WP_320424480.1">
    <property type="nucleotide sequence ID" value="NZ_JAXCLA010000006.1"/>
</dbReference>
<name>A0ABU5DJS3_9BURK</name>